<sequence length="590" mass="60799">MFGTDKATNGLEPWGLGSDREQRPHTIRNPQSAIPNRLRGADDELTAPGGEVPFPAGVVALGRGGAGDAGALLRPDGMLVGLLRLKAAGPRGRDDVASLAAELPGMTCQCLTIRRPIDLEREVAAWHAATGGEGRDSVRGALATDFADSYLPALGAAGWSETQTLFALFGDDLEGLRGDLDLVARSLPLDASPLALTELKRLAGDWFSPLAMGLVTIGWVVTGLTDEPHPDWMRLLLSQPALAGLPLTAALHLSPGAEHDRPLAHYDRVGGDRRAPGLRPRRATGGRGPRQARLVIACTVEPRAARQVRDEVETILTRLGLVAASFGPGRSRDTLLTVAPLGQPVIGRGLTLNERGAALLAPITSAGAGHGGGGVSRAWAGLPPLGLGRDGGGAAPLRGEHLLLCGAAGSGKSAAMRTWALAQVAAGVAVTVVDTGGAWAGAAIAGGGEVIPVREELPRLLGSLGFPAERRGRWGEGSDGQGAWVTGTAALLGDLCPSLSDDDRGDLTASLLGLAEDHLAGRDVVHLHRLVRRLDENGYGRAAAALGALLLPGTGRARDDGAPPAVMVYEASEDCGRRPAPQSEVGAARP</sequence>
<dbReference type="Gene3D" id="3.40.50.300">
    <property type="entry name" value="P-loop containing nucleotide triphosphate hydrolases"/>
    <property type="match status" value="1"/>
</dbReference>
<dbReference type="SUPFAM" id="SSF52540">
    <property type="entry name" value="P-loop containing nucleoside triphosphate hydrolases"/>
    <property type="match status" value="1"/>
</dbReference>
<feature type="non-terminal residue" evidence="2">
    <location>
        <position position="590"/>
    </location>
</feature>
<evidence type="ECO:0000313" key="2">
    <source>
        <dbReference type="EMBL" id="CAA9573598.1"/>
    </source>
</evidence>
<evidence type="ECO:0000256" key="1">
    <source>
        <dbReference type="SAM" id="MobiDB-lite"/>
    </source>
</evidence>
<protein>
    <submittedName>
        <fullName evidence="2">Uncharacterized protein</fullName>
    </submittedName>
</protein>
<gene>
    <name evidence="2" type="ORF">AVDCRST_MAG88-2589</name>
</gene>
<accession>A0A6J4VAF0</accession>
<feature type="region of interest" description="Disordered" evidence="1">
    <location>
        <begin position="267"/>
        <end position="287"/>
    </location>
</feature>
<organism evidence="2">
    <name type="scientific">uncultured Thermomicrobiales bacterium</name>
    <dbReference type="NCBI Taxonomy" id="1645740"/>
    <lineage>
        <taxon>Bacteria</taxon>
        <taxon>Pseudomonadati</taxon>
        <taxon>Thermomicrobiota</taxon>
        <taxon>Thermomicrobia</taxon>
        <taxon>Thermomicrobiales</taxon>
        <taxon>environmental samples</taxon>
    </lineage>
</organism>
<name>A0A6J4VAF0_9BACT</name>
<dbReference type="EMBL" id="CADCWM010000640">
    <property type="protein sequence ID" value="CAA9573598.1"/>
    <property type="molecule type" value="Genomic_DNA"/>
</dbReference>
<reference evidence="2" key="1">
    <citation type="submission" date="2020-02" db="EMBL/GenBank/DDBJ databases">
        <authorList>
            <person name="Meier V. D."/>
        </authorList>
    </citation>
    <scope>NUCLEOTIDE SEQUENCE</scope>
    <source>
        <strain evidence="2">AVDCRST_MAG88</strain>
    </source>
</reference>
<proteinExistence type="predicted"/>
<dbReference type="AlphaFoldDB" id="A0A6J4VAF0"/>
<feature type="region of interest" description="Disordered" evidence="1">
    <location>
        <begin position="1"/>
        <end position="36"/>
    </location>
</feature>
<dbReference type="InterPro" id="IPR027417">
    <property type="entry name" value="P-loop_NTPase"/>
</dbReference>